<dbReference type="GO" id="GO:0031981">
    <property type="term" value="C:nuclear lumen"/>
    <property type="evidence" value="ECO:0000314"/>
    <property type="project" value="GeneDB"/>
</dbReference>
<proteinExistence type="predicted"/>
<reference evidence="2 4" key="3">
    <citation type="journal article" date="2005" name="Science">
        <title>The genome of the African trypanosome Trypanosoma brucei.</title>
        <authorList>
            <person name="Berriman M."/>
            <person name="Ghedin E."/>
            <person name="Hertz-Fowler C."/>
            <person name="Blandin G."/>
            <person name="Renauld H."/>
            <person name="Bartholomeu D.C."/>
            <person name="Lennard N.J."/>
            <person name="Caler E."/>
            <person name="Hamlin N.E."/>
            <person name="Haas B."/>
            <person name="Bohme U."/>
            <person name="Hannick L."/>
            <person name="Aslett M.A."/>
            <person name="Shallom J."/>
            <person name="Marcello L."/>
            <person name="Hou L."/>
            <person name="Wickstead B."/>
            <person name="Alsmark U.C."/>
            <person name="Arrowsmith C."/>
            <person name="Atkin R.J."/>
            <person name="Barron A.J."/>
            <person name="Bringaud F."/>
            <person name="Brooks K."/>
            <person name="Carrington M."/>
            <person name="Cherevach I."/>
            <person name="Chillingworth T.J."/>
            <person name="Churcher C."/>
            <person name="Clark L.N."/>
            <person name="Corton C.H."/>
            <person name="Cronin A."/>
            <person name="Davies R.M."/>
            <person name="Doggett J."/>
            <person name="Djikeng A."/>
            <person name="Feldblyum T."/>
            <person name="Field M.C."/>
            <person name="Fraser A."/>
            <person name="Goodhead I."/>
            <person name="Hance Z."/>
            <person name="Harper D."/>
            <person name="Harris B.R."/>
            <person name="Hauser H."/>
            <person name="Hostetler J."/>
            <person name="Ivens A."/>
            <person name="Jagels K."/>
            <person name="Johnson D."/>
            <person name="Johnson J."/>
            <person name="Jones K."/>
            <person name="Kerhornou A.X."/>
            <person name="Koo H."/>
            <person name="Larke N."/>
            <person name="Landfear S."/>
            <person name="Larkin C."/>
            <person name="Leech V."/>
            <person name="Line A."/>
            <person name="Lord A."/>
            <person name="Macleod A."/>
            <person name="Mooney P.J."/>
            <person name="Moule S."/>
            <person name="Martin D.M."/>
            <person name="Morgan G.W."/>
            <person name="Mungall K."/>
            <person name="Norbertczak H."/>
            <person name="Ormond D."/>
            <person name="Pai G."/>
            <person name="Peacock C.S."/>
            <person name="Peterson J."/>
            <person name="Quail M.A."/>
            <person name="Rabbinowitsch E."/>
            <person name="Rajandream M.A."/>
            <person name="Reitter C."/>
            <person name="Salzberg S.L."/>
            <person name="Sanders M."/>
            <person name="Schobel S."/>
            <person name="Sharp S."/>
            <person name="Simmonds M."/>
            <person name="Simpson A.J."/>
            <person name="Tallon L."/>
            <person name="Turner C.M."/>
            <person name="Tait A."/>
            <person name="Tivey A.R."/>
            <person name="Van Aken S."/>
            <person name="Walker D."/>
            <person name="Wanless D."/>
            <person name="Wang S."/>
            <person name="White B."/>
            <person name="White O."/>
            <person name="Whitehead S."/>
            <person name="Woodward J."/>
            <person name="Wortman J."/>
            <person name="Adams M.D."/>
            <person name="Embley T.M."/>
            <person name="Gull K."/>
            <person name="Ullu E."/>
            <person name="Barry J.D."/>
            <person name="Fairlamb A.H."/>
            <person name="Opperdoes F."/>
            <person name="Barrell B.G."/>
            <person name="Donelson J.E."/>
            <person name="Hall N."/>
            <person name="Fraser C.M."/>
            <person name="Melville S.E."/>
            <person name="El-Sayed N.M."/>
        </authorList>
    </citation>
    <scope>NUCLEOTIDE SEQUENCE [LARGE SCALE GENOMIC DNA]</scope>
    <source>
        <strain evidence="2 4">927/4 GUTat10.1</strain>
    </source>
</reference>
<organism evidence="3 4">
    <name type="scientific">Trypanosoma brucei brucei (strain 927/4 GUTat10.1)</name>
    <dbReference type="NCBI Taxonomy" id="185431"/>
    <lineage>
        <taxon>Eukaryota</taxon>
        <taxon>Discoba</taxon>
        <taxon>Euglenozoa</taxon>
        <taxon>Kinetoplastea</taxon>
        <taxon>Metakinetoplastina</taxon>
        <taxon>Trypanosomatida</taxon>
        <taxon>Trypanosomatidae</taxon>
        <taxon>Trypanosoma</taxon>
    </lineage>
</organism>
<dbReference type="AlphaFoldDB" id="Q585G8"/>
<sequence>MVRETLICLDRADAQSSKGFRKVLGKFNHIFLLLNSFSQMFLFFCIALKFKTNWAAL</sequence>
<evidence type="ECO:0000313" key="3">
    <source>
        <dbReference type="EMBL" id="AAX79190.1"/>
    </source>
</evidence>
<dbReference type="KEGG" id="tbr:Tb927.2.960"/>
<dbReference type="RefSeq" id="XP_951493.1">
    <property type="nucleotide sequence ID" value="XM_946400.1"/>
</dbReference>
<dbReference type="EMBL" id="AC073246">
    <property type="protein sequence ID" value="AAX79190.1"/>
    <property type="molecule type" value="Genomic_DNA"/>
</dbReference>
<reference evidence="3" key="4">
    <citation type="submission" date="2005-04" db="EMBL/GenBank/DDBJ databases">
        <title>.</title>
        <authorList>
            <person name="Ghedin E."/>
            <person name="Blandin G."/>
            <person name="Bartholomeu D."/>
            <person name="Caler E."/>
            <person name="Haas B."/>
            <person name="Hannick L."/>
            <person name="Shallom J."/>
            <person name="Hou L."/>
            <person name="Djikeng A."/>
            <person name="Feldblyum T."/>
            <person name="Hostetler J."/>
            <person name="Johnson J."/>
            <person name="Jones K."/>
            <person name="Koo H.L."/>
            <person name="Larkin C."/>
            <person name="Pai G."/>
            <person name="Peterson J."/>
            <person name="Khalak H.G."/>
            <person name="Salzberg S."/>
            <person name="Simpson A.J."/>
            <person name="Tallon L."/>
            <person name="Van Aken S."/>
            <person name="Wanless D."/>
            <person name="White O."/>
            <person name="Wortman J."/>
            <person name="Fraser C.M."/>
            <person name="El-Sayed N.M.A."/>
        </authorList>
    </citation>
    <scope>NUCLEOTIDE SEQUENCE</scope>
    <source>
        <strain evidence="3">GUTat10.1</strain>
    </source>
</reference>
<dbReference type="GO" id="GO:0005737">
    <property type="term" value="C:cytoplasm"/>
    <property type="evidence" value="ECO:0000314"/>
    <property type="project" value="GeneDB"/>
</dbReference>
<keyword evidence="4" id="KW-1185">Reference proteome</keyword>
<accession>Q585G8</accession>
<dbReference type="GeneID" id="3655372"/>
<dbReference type="GO" id="GO:0097014">
    <property type="term" value="C:ciliary plasm"/>
    <property type="evidence" value="ECO:0000314"/>
    <property type="project" value="GeneDB"/>
</dbReference>
<keyword evidence="1" id="KW-0472">Membrane</keyword>
<dbReference type="EMBL" id="AE017150">
    <property type="protein sequence ID" value="AAQ15568.1"/>
    <property type="molecule type" value="Genomic_DNA"/>
</dbReference>
<keyword evidence="1" id="KW-1133">Transmembrane helix</keyword>
<feature type="transmembrane region" description="Helical" evidence="1">
    <location>
        <begin position="30"/>
        <end position="50"/>
    </location>
</feature>
<keyword evidence="1" id="KW-0812">Transmembrane</keyword>
<dbReference type="Proteomes" id="UP000008524">
    <property type="component" value="Chromosome 2"/>
</dbReference>
<evidence type="ECO:0000313" key="2">
    <source>
        <dbReference type="EMBL" id="AAQ15568.1"/>
    </source>
</evidence>
<dbReference type="InParanoid" id="Q585G8"/>
<reference evidence="2" key="2">
    <citation type="journal article" date="2005" name="Science">
        <title>Comparative genomics of trypanosomatid parasitic protozoa.</title>
        <authorList>
            <person name="El-Sayed N.M."/>
            <person name="Myler P.J."/>
            <person name="Blandin G."/>
            <person name="Berriman M."/>
            <person name="Crabtree J."/>
            <person name="Aggarwal G."/>
            <person name="Caler E."/>
            <person name="Renauld H."/>
            <person name="Worthey E.A."/>
            <person name="Hertz-Fowler C."/>
            <person name="Ghedin E."/>
            <person name="Peacock C."/>
            <person name="Bartholomeu D.C."/>
            <person name="Haas B.J."/>
            <person name="Tran A.N."/>
            <person name="Wortman J.R."/>
            <person name="Alsmark U.C."/>
            <person name="Angiuoli S."/>
            <person name="Anupama A."/>
            <person name="Badger J."/>
            <person name="Bringaud F."/>
            <person name="Cadag E."/>
            <person name="Carlton J.M."/>
            <person name="Cerqueira G.C."/>
            <person name="Creasy T."/>
            <person name="Delcher A.L."/>
            <person name="Djikeng A."/>
            <person name="Embley T.M."/>
            <person name="Hauser C."/>
            <person name="Ivens A.C."/>
            <person name="Kummerfeld S.K."/>
            <person name="Pereira-Leal J.B."/>
            <person name="Nilsson D."/>
            <person name="Peterson J."/>
            <person name="Salzberg S.L."/>
            <person name="Shallom J."/>
            <person name="Silva J.C."/>
            <person name="Sundaram J."/>
            <person name="Westenberger S."/>
            <person name="White O."/>
            <person name="Melville S.E."/>
            <person name="Donelson J.E."/>
            <person name="Andersson B."/>
            <person name="Stuart K.D."/>
            <person name="Hall N."/>
        </authorList>
    </citation>
    <scope>NUCLEOTIDE SEQUENCE</scope>
    <source>
        <strain evidence="2">927/4 GUTat10.1</strain>
    </source>
</reference>
<evidence type="ECO:0000256" key="1">
    <source>
        <dbReference type="SAM" id="Phobius"/>
    </source>
</evidence>
<reference evidence="2" key="5">
    <citation type="submission" date="2005-04" db="EMBL/GenBank/DDBJ databases">
        <title>Sequencing, closure, and annotation of Trypanosoma brucei chromosomes 2 through 8.</title>
        <authorList>
            <person name="Ghedin E."/>
            <person name="Blandin G."/>
            <person name="Bartholomeu D."/>
            <person name="Caler E."/>
            <person name="Haas B."/>
            <person name="Hannick L."/>
            <person name="Shallom J."/>
            <person name="Hou L."/>
            <person name="Djikeng A."/>
            <person name="Feldblyum T."/>
            <person name="Hostetler J."/>
            <person name="Johnson J."/>
            <person name="Jones K."/>
            <person name="Koo H.L."/>
            <person name="Larkin C."/>
            <person name="Pai G."/>
            <person name="Peterson J."/>
            <person name="Khalak H.G."/>
            <person name="Salzberg S."/>
            <person name="Simpson A.J."/>
            <person name="Tallon L."/>
            <person name="Van Aken S."/>
            <person name="Wanless D."/>
            <person name="White O."/>
            <person name="Wortman J."/>
            <person name="Fraser C.M."/>
            <person name="El-Sayed N.M.A."/>
        </authorList>
    </citation>
    <scope>NUCLEOTIDE SEQUENCE</scope>
    <source>
        <strain evidence="2">927/4 GUTat10.1</strain>
    </source>
</reference>
<dbReference type="PaxDb" id="5691-AAQ15568"/>
<accession>D7SGB6</accession>
<reference evidence="3" key="1">
    <citation type="submission" date="2000-06" db="EMBL/GenBank/DDBJ databases">
        <authorList>
            <person name="El-Sayed N.M."/>
            <person name="Khalak H."/>
            <person name="Adams M.D."/>
        </authorList>
    </citation>
    <scope>NUCLEOTIDE SEQUENCE</scope>
    <source>
        <strain evidence="3">GUTat10.1</strain>
    </source>
</reference>
<protein>
    <submittedName>
        <fullName evidence="3">Uncharacterized protein</fullName>
    </submittedName>
</protein>
<name>Q585G8_TRYB2</name>
<gene>
    <name evidence="2" type="primary">25N24.210</name>
    <name evidence="3" type="ORF">Tb927.2.960</name>
</gene>
<dbReference type="VEuPathDB" id="TriTrypDB:Tb927.2.960"/>
<evidence type="ECO:0000313" key="4">
    <source>
        <dbReference type="Proteomes" id="UP000008524"/>
    </source>
</evidence>